<keyword evidence="3 7" id="KW-0694">RNA-binding</keyword>
<evidence type="ECO:0000256" key="8">
    <source>
        <dbReference type="RuleBase" id="RU003699"/>
    </source>
</evidence>
<comment type="caution">
    <text evidence="11">The sequence shown here is derived from an EMBL/GenBank/DDBJ whole genome shotgun (WGS) entry which is preliminary data.</text>
</comment>
<dbReference type="Gene3D" id="1.10.1050.10">
    <property type="entry name" value="Ribosomal Protein S4 Delta 41, Chain A, domain 1"/>
    <property type="match status" value="1"/>
</dbReference>
<evidence type="ECO:0000256" key="3">
    <source>
        <dbReference type="ARBA" id="ARBA00022884"/>
    </source>
</evidence>
<evidence type="ECO:0000256" key="4">
    <source>
        <dbReference type="ARBA" id="ARBA00022980"/>
    </source>
</evidence>
<dbReference type="Pfam" id="PF01479">
    <property type="entry name" value="S4"/>
    <property type="match status" value="1"/>
</dbReference>
<dbReference type="GO" id="GO:0019843">
    <property type="term" value="F:rRNA binding"/>
    <property type="evidence" value="ECO:0007669"/>
    <property type="project" value="UniProtKB-UniRule"/>
</dbReference>
<dbReference type="SMART" id="SM01390">
    <property type="entry name" value="Ribosomal_S4"/>
    <property type="match status" value="1"/>
</dbReference>
<evidence type="ECO:0000313" key="11">
    <source>
        <dbReference type="EMBL" id="OGY48237.1"/>
    </source>
</evidence>
<comment type="function">
    <text evidence="7">With S5 and S12 plays an important role in translational accuracy.</text>
</comment>
<dbReference type="PROSITE" id="PS50889">
    <property type="entry name" value="S4"/>
    <property type="match status" value="1"/>
</dbReference>
<evidence type="ECO:0000313" key="12">
    <source>
        <dbReference type="Proteomes" id="UP000178385"/>
    </source>
</evidence>
<feature type="domain" description="Small ribosomal subunit protein uS4 N-terminal" evidence="10">
    <location>
        <begin position="3"/>
        <end position="92"/>
    </location>
</feature>
<dbReference type="GO" id="GO:0015935">
    <property type="term" value="C:small ribosomal subunit"/>
    <property type="evidence" value="ECO:0007669"/>
    <property type="project" value="InterPro"/>
</dbReference>
<evidence type="ECO:0000256" key="2">
    <source>
        <dbReference type="ARBA" id="ARBA00022730"/>
    </source>
</evidence>
<evidence type="ECO:0000259" key="10">
    <source>
        <dbReference type="SMART" id="SM01390"/>
    </source>
</evidence>
<dbReference type="Gene3D" id="3.10.290.10">
    <property type="entry name" value="RNA-binding S4 domain"/>
    <property type="match status" value="1"/>
</dbReference>
<dbReference type="EMBL" id="MHIG01000002">
    <property type="protein sequence ID" value="OGY48237.1"/>
    <property type="molecule type" value="Genomic_DNA"/>
</dbReference>
<dbReference type="GO" id="GO:0042274">
    <property type="term" value="P:ribosomal small subunit biogenesis"/>
    <property type="evidence" value="ECO:0007669"/>
    <property type="project" value="TreeGrafter"/>
</dbReference>
<feature type="domain" description="RNA-binding S4" evidence="9">
    <location>
        <begin position="93"/>
        <end position="157"/>
    </location>
</feature>
<dbReference type="CDD" id="cd00165">
    <property type="entry name" value="S4"/>
    <property type="match status" value="1"/>
</dbReference>
<dbReference type="AlphaFoldDB" id="A0A1G1Y9L4"/>
<dbReference type="PROSITE" id="PS00632">
    <property type="entry name" value="RIBOSOMAL_S4"/>
    <property type="match status" value="1"/>
</dbReference>
<dbReference type="GO" id="GO:0006412">
    <property type="term" value="P:translation"/>
    <property type="evidence" value="ECO:0007669"/>
    <property type="project" value="UniProtKB-UniRule"/>
</dbReference>
<sequence>MARYLGPKHTLCRKFGIKLCDSPKCPAIRRPYKHGQHGPKGTSRTSEYGTQLAEKQKARMLYGLLERQFRNYVKKATGQTGNSGENLIKLLERRLDNIMYRAGIAQTRRMARQLVSHGHVRVNGKKVSIPSYICRAGETIQLKPRAENMGFIKDAKKGLSKKIIPSWIHIASSEPITIEITGDPSETDVLGVGINTSLIIEFYSR</sequence>
<dbReference type="InterPro" id="IPR018079">
    <property type="entry name" value="Ribosomal_uS4_CS"/>
</dbReference>
<dbReference type="Pfam" id="PF00163">
    <property type="entry name" value="Ribosomal_S4"/>
    <property type="match status" value="1"/>
</dbReference>
<reference evidence="11 12" key="1">
    <citation type="journal article" date="2016" name="Nat. Commun.">
        <title>Thousands of microbial genomes shed light on interconnected biogeochemical processes in an aquifer system.</title>
        <authorList>
            <person name="Anantharaman K."/>
            <person name="Brown C.T."/>
            <person name="Hug L.A."/>
            <person name="Sharon I."/>
            <person name="Castelle C.J."/>
            <person name="Probst A.J."/>
            <person name="Thomas B.C."/>
            <person name="Singh A."/>
            <person name="Wilkins M.J."/>
            <person name="Karaoz U."/>
            <person name="Brodie E.L."/>
            <person name="Williams K.H."/>
            <person name="Hubbard S.S."/>
            <person name="Banfield J.F."/>
        </authorList>
    </citation>
    <scope>NUCLEOTIDE SEQUENCE [LARGE SCALE GENOMIC DNA]</scope>
</reference>
<organism evidence="11 12">
    <name type="scientific">Candidatus Buchananbacteria bacterium RIFCSPHIGHO2_01_FULL_47_11b</name>
    <dbReference type="NCBI Taxonomy" id="1797537"/>
    <lineage>
        <taxon>Bacteria</taxon>
        <taxon>Candidatus Buchananiibacteriota</taxon>
    </lineage>
</organism>
<dbReference type="SUPFAM" id="SSF55174">
    <property type="entry name" value="Alpha-L RNA-binding motif"/>
    <property type="match status" value="1"/>
</dbReference>
<dbReference type="InterPro" id="IPR002942">
    <property type="entry name" value="S4_RNA-bd"/>
</dbReference>
<proteinExistence type="inferred from homology"/>
<dbReference type="GO" id="GO:0003735">
    <property type="term" value="F:structural constituent of ribosome"/>
    <property type="evidence" value="ECO:0007669"/>
    <property type="project" value="InterPro"/>
</dbReference>
<name>A0A1G1Y9L4_9BACT</name>
<keyword evidence="5 7" id="KW-0687">Ribonucleoprotein</keyword>
<gene>
    <name evidence="7" type="primary">rpsD</name>
    <name evidence="11" type="ORF">A2840_00545</name>
</gene>
<comment type="similarity">
    <text evidence="1 7 8">Belongs to the universal ribosomal protein uS4 family.</text>
</comment>
<evidence type="ECO:0000256" key="6">
    <source>
        <dbReference type="ARBA" id="ARBA00035254"/>
    </source>
</evidence>
<accession>A0A1G1Y9L4</accession>
<evidence type="ECO:0000256" key="1">
    <source>
        <dbReference type="ARBA" id="ARBA00007465"/>
    </source>
</evidence>
<evidence type="ECO:0000256" key="5">
    <source>
        <dbReference type="ARBA" id="ARBA00023274"/>
    </source>
</evidence>
<keyword evidence="4 7" id="KW-0689">Ribosomal protein</keyword>
<protein>
    <recommendedName>
        <fullName evidence="6 7">Small ribosomal subunit protein uS4</fullName>
    </recommendedName>
</protein>
<dbReference type="PANTHER" id="PTHR11831">
    <property type="entry name" value="30S 40S RIBOSOMAL PROTEIN"/>
    <property type="match status" value="1"/>
</dbReference>
<comment type="subunit">
    <text evidence="7">Part of the 30S ribosomal subunit. Contacts protein S5. The interaction surface between S4 and S5 is involved in control of translational fidelity.</text>
</comment>
<evidence type="ECO:0000256" key="7">
    <source>
        <dbReference type="HAMAP-Rule" id="MF_01306"/>
    </source>
</evidence>
<dbReference type="Proteomes" id="UP000178385">
    <property type="component" value="Unassembled WGS sequence"/>
</dbReference>
<dbReference type="SMART" id="SM00363">
    <property type="entry name" value="S4"/>
    <property type="match status" value="1"/>
</dbReference>
<dbReference type="HAMAP" id="MF_01306_B">
    <property type="entry name" value="Ribosomal_uS4_B"/>
    <property type="match status" value="1"/>
</dbReference>
<keyword evidence="2 7" id="KW-0699">rRNA-binding</keyword>
<dbReference type="InterPro" id="IPR022801">
    <property type="entry name" value="Ribosomal_uS4"/>
</dbReference>
<comment type="function">
    <text evidence="7">One of the primary rRNA binding proteins, it binds directly to 16S rRNA where it nucleates assembly of the body of the 30S subunit.</text>
</comment>
<evidence type="ECO:0000259" key="9">
    <source>
        <dbReference type="SMART" id="SM00363"/>
    </source>
</evidence>
<dbReference type="InterPro" id="IPR005709">
    <property type="entry name" value="Ribosomal_uS4_bac-type"/>
</dbReference>
<dbReference type="PANTHER" id="PTHR11831:SF4">
    <property type="entry name" value="SMALL RIBOSOMAL SUBUNIT PROTEIN US4M"/>
    <property type="match status" value="1"/>
</dbReference>
<dbReference type="InterPro" id="IPR001912">
    <property type="entry name" value="Ribosomal_uS4_N"/>
</dbReference>
<dbReference type="NCBIfam" id="NF003717">
    <property type="entry name" value="PRK05327.1"/>
    <property type="match status" value="1"/>
</dbReference>
<dbReference type="FunFam" id="3.10.290.10:FF:000001">
    <property type="entry name" value="30S ribosomal protein S4"/>
    <property type="match status" value="1"/>
</dbReference>
<dbReference type="InterPro" id="IPR036986">
    <property type="entry name" value="S4_RNA-bd_sf"/>
</dbReference>
<dbReference type="NCBIfam" id="TIGR01017">
    <property type="entry name" value="rpsD_bact"/>
    <property type="match status" value="1"/>
</dbReference>